<dbReference type="Proteomes" id="UP000826271">
    <property type="component" value="Unassembled WGS sequence"/>
</dbReference>
<comment type="caution">
    <text evidence="2">The sequence shown here is derived from an EMBL/GenBank/DDBJ whole genome shotgun (WGS) entry which is preliminary data.</text>
</comment>
<dbReference type="PANTHER" id="PTHR22778">
    <property type="entry name" value="OVARIAN CANCER GENE-2 PROTEIN-RELATED"/>
    <property type="match status" value="1"/>
</dbReference>
<gene>
    <name evidence="2" type="ORF">BUALT_Bualt11G0022200</name>
</gene>
<organism evidence="2 3">
    <name type="scientific">Buddleja alternifolia</name>
    <dbReference type="NCBI Taxonomy" id="168488"/>
    <lineage>
        <taxon>Eukaryota</taxon>
        <taxon>Viridiplantae</taxon>
        <taxon>Streptophyta</taxon>
        <taxon>Embryophyta</taxon>
        <taxon>Tracheophyta</taxon>
        <taxon>Spermatophyta</taxon>
        <taxon>Magnoliopsida</taxon>
        <taxon>eudicotyledons</taxon>
        <taxon>Gunneridae</taxon>
        <taxon>Pentapetalae</taxon>
        <taxon>asterids</taxon>
        <taxon>lamiids</taxon>
        <taxon>Lamiales</taxon>
        <taxon>Scrophulariaceae</taxon>
        <taxon>Buddlejeae</taxon>
        <taxon>Buddleja</taxon>
    </lineage>
</organism>
<dbReference type="Pfam" id="PF03959">
    <property type="entry name" value="FSH1"/>
    <property type="match status" value="1"/>
</dbReference>
<dbReference type="InterPro" id="IPR005645">
    <property type="entry name" value="FSH-like_dom"/>
</dbReference>
<feature type="domain" description="Serine hydrolase" evidence="1">
    <location>
        <begin position="15"/>
        <end position="92"/>
    </location>
</feature>
<proteinExistence type="predicted"/>
<dbReference type="EMBL" id="WHWC01000011">
    <property type="protein sequence ID" value="KAG8373418.1"/>
    <property type="molecule type" value="Genomic_DNA"/>
</dbReference>
<protein>
    <recommendedName>
        <fullName evidence="1">Serine hydrolase domain-containing protein</fullName>
    </recommendedName>
</protein>
<dbReference type="Gene3D" id="3.40.50.1820">
    <property type="entry name" value="alpha/beta hydrolase"/>
    <property type="match status" value="1"/>
</dbReference>
<evidence type="ECO:0000313" key="2">
    <source>
        <dbReference type="EMBL" id="KAG8373418.1"/>
    </source>
</evidence>
<evidence type="ECO:0000313" key="3">
    <source>
        <dbReference type="Proteomes" id="UP000826271"/>
    </source>
</evidence>
<reference evidence="2" key="1">
    <citation type="submission" date="2019-10" db="EMBL/GenBank/DDBJ databases">
        <authorList>
            <person name="Zhang R."/>
            <person name="Pan Y."/>
            <person name="Wang J."/>
            <person name="Ma R."/>
            <person name="Yu S."/>
        </authorList>
    </citation>
    <scope>NUCLEOTIDE SEQUENCE</scope>
    <source>
        <strain evidence="2">LA-IB0</strain>
        <tissue evidence="2">Leaf</tissue>
    </source>
</reference>
<evidence type="ECO:0000259" key="1">
    <source>
        <dbReference type="Pfam" id="PF03959"/>
    </source>
</evidence>
<dbReference type="InterPro" id="IPR029058">
    <property type="entry name" value="AB_hydrolase_fold"/>
</dbReference>
<keyword evidence="3" id="KW-1185">Reference proteome</keyword>
<name>A0AAV6X2Q8_9LAMI</name>
<sequence>MEELRNESEENEIRRKPRILCLHGFRTSGKILEKLIFRWPENVAGELDLVFPDAPFAAQGKSDVEGIFDPPYFEWFQSDQAAIEDQTVKMLKAVVMNKRILLKEASVKHTYAIVGELEVV</sequence>
<dbReference type="AlphaFoldDB" id="A0AAV6X2Q8"/>
<dbReference type="PANTHER" id="PTHR22778:SF52">
    <property type="entry name" value="SERINE HYDROLASE FSH DOMAIN-CONTAINING PROTEIN"/>
    <property type="match status" value="1"/>
</dbReference>
<accession>A0AAV6X2Q8</accession>